<dbReference type="Proteomes" id="UP000492820">
    <property type="component" value="Unassembled WGS sequence"/>
</dbReference>
<reference evidence="4" key="3">
    <citation type="submission" date="2020-10" db="UniProtKB">
        <authorList>
            <consortium name="WormBaseParasite"/>
        </authorList>
    </citation>
    <scope>IDENTIFICATION</scope>
</reference>
<reference evidence="2 3" key="1">
    <citation type="journal article" date="2013" name="Nature">
        <title>The genomes of four tapeworm species reveal adaptations to parasitism.</title>
        <authorList>
            <person name="Tsai I.J."/>
            <person name="Zarowiecki M."/>
            <person name="Holroyd N."/>
            <person name="Garciarrubio A."/>
            <person name="Sanchez-Flores A."/>
            <person name="Brooks K.L."/>
            <person name="Tracey A."/>
            <person name="Bobes R.J."/>
            <person name="Fragoso G."/>
            <person name="Sciutto E."/>
            <person name="Aslett M."/>
            <person name="Beasley H."/>
            <person name="Bennett H.M."/>
            <person name="Cai J."/>
            <person name="Camicia F."/>
            <person name="Clark R."/>
            <person name="Cucher M."/>
            <person name="De Silva N."/>
            <person name="Day T.A."/>
            <person name="Deplazes P."/>
            <person name="Estrada K."/>
            <person name="Fernandez C."/>
            <person name="Holland P.W."/>
            <person name="Hou J."/>
            <person name="Hu S."/>
            <person name="Huckvale T."/>
            <person name="Hung S.S."/>
            <person name="Kamenetzky L."/>
            <person name="Keane J.A."/>
            <person name="Kiss F."/>
            <person name="Koziol U."/>
            <person name="Lambert O."/>
            <person name="Liu K."/>
            <person name="Luo X."/>
            <person name="Luo Y."/>
            <person name="Macchiaroli N."/>
            <person name="Nichol S."/>
            <person name="Paps J."/>
            <person name="Parkinson J."/>
            <person name="Pouchkina-Stantcheva N."/>
            <person name="Riddiford N."/>
            <person name="Rosenzvit M."/>
            <person name="Salinas G."/>
            <person name="Wasmuth J.D."/>
            <person name="Zamanian M."/>
            <person name="Zheng Y."/>
            <person name="Cai X."/>
            <person name="Soberon X."/>
            <person name="Olson P.D."/>
            <person name="Laclette J.P."/>
            <person name="Brehm K."/>
            <person name="Berriman M."/>
            <person name="Garciarrubio A."/>
            <person name="Bobes R.J."/>
            <person name="Fragoso G."/>
            <person name="Sanchez-Flores A."/>
            <person name="Estrada K."/>
            <person name="Cevallos M.A."/>
            <person name="Morett E."/>
            <person name="Gonzalez V."/>
            <person name="Portillo T."/>
            <person name="Ochoa-Leyva A."/>
            <person name="Jose M.V."/>
            <person name="Sciutto E."/>
            <person name="Landa A."/>
            <person name="Jimenez L."/>
            <person name="Valdes V."/>
            <person name="Carrero J.C."/>
            <person name="Larralde C."/>
            <person name="Morales-Montor J."/>
            <person name="Limon-Lason J."/>
            <person name="Soberon X."/>
            <person name="Laclette J.P."/>
        </authorList>
    </citation>
    <scope>NUCLEOTIDE SEQUENCE [LARGE SCALE GENOMIC DNA]</scope>
</reference>
<feature type="region of interest" description="Disordered" evidence="1">
    <location>
        <begin position="1"/>
        <end position="29"/>
    </location>
</feature>
<evidence type="ECO:0000313" key="2">
    <source>
        <dbReference type="EMBL" id="CDS25047.1"/>
    </source>
</evidence>
<organism evidence="2">
    <name type="scientific">Echinococcus granulosus</name>
    <name type="common">Hydatid tapeworm</name>
    <dbReference type="NCBI Taxonomy" id="6210"/>
    <lineage>
        <taxon>Eukaryota</taxon>
        <taxon>Metazoa</taxon>
        <taxon>Spiralia</taxon>
        <taxon>Lophotrochozoa</taxon>
        <taxon>Platyhelminthes</taxon>
        <taxon>Cestoda</taxon>
        <taxon>Eucestoda</taxon>
        <taxon>Cyclophyllidea</taxon>
        <taxon>Taeniidae</taxon>
        <taxon>Echinococcus</taxon>
        <taxon>Echinococcus granulosus group</taxon>
    </lineage>
</organism>
<accession>A0A068WY16</accession>
<evidence type="ECO:0000313" key="4">
    <source>
        <dbReference type="WBParaSite" id="EgrG_000919000"/>
    </source>
</evidence>
<evidence type="ECO:0000313" key="3">
    <source>
        <dbReference type="Proteomes" id="UP000492820"/>
    </source>
</evidence>
<name>A0A068WY16_ECHGR</name>
<gene>
    <name evidence="2" type="ORF">EgrG_000919000</name>
</gene>
<protein>
    <submittedName>
        <fullName evidence="4">Envelope glycoprotein</fullName>
    </submittedName>
</protein>
<reference evidence="2" key="2">
    <citation type="submission" date="2014-06" db="EMBL/GenBank/DDBJ databases">
        <authorList>
            <person name="Aslett M."/>
        </authorList>
    </citation>
    <scope>NUCLEOTIDE SEQUENCE</scope>
</reference>
<dbReference type="WBParaSite" id="EgrG_000919000">
    <property type="protein sequence ID" value="EgrG_000919000"/>
    <property type="gene ID" value="EgrG_000919000"/>
</dbReference>
<sequence length="105" mass="11839">SWEMETIEGPSSCTRSKCTQTPTPTSTLNEWSTRHRMEGMLVSNATTCKVGRHQSEGTWRLGWKCTQMTRCIAWSRRTKSMSIGLQRLVKGTRINGGAYISCQHA</sequence>
<evidence type="ECO:0000256" key="1">
    <source>
        <dbReference type="SAM" id="MobiDB-lite"/>
    </source>
</evidence>
<proteinExistence type="predicted"/>
<dbReference type="AlphaFoldDB" id="A0A068WY16"/>
<dbReference type="EMBL" id="LK028696">
    <property type="protein sequence ID" value="CDS25047.1"/>
    <property type="molecule type" value="Genomic_DNA"/>
</dbReference>
<feature type="compositionally biased region" description="Polar residues" evidence="1">
    <location>
        <begin position="9"/>
        <end position="29"/>
    </location>
</feature>
<feature type="non-terminal residue" evidence="2">
    <location>
        <position position="1"/>
    </location>
</feature>